<evidence type="ECO:0000313" key="1">
    <source>
        <dbReference type="EMBL" id="HGY39922.1"/>
    </source>
</evidence>
<gene>
    <name evidence="1" type="ORF">ENW11_08965</name>
</gene>
<comment type="caution">
    <text evidence="1">The sequence shown here is derived from an EMBL/GenBank/DDBJ whole genome shotgun (WGS) entry which is preliminary data.</text>
</comment>
<proteinExistence type="predicted"/>
<accession>A0A7V4THF6</accession>
<sequence length="78" mass="8765">MHVEEFLARLDHVGRSGDVGGWSDAQATMTEILRPEPEDRNGWSWPGILWRCPVEDIHCFASPGTSPGILFPDLYRKG</sequence>
<protein>
    <submittedName>
        <fullName evidence="1">Uncharacterized protein</fullName>
    </submittedName>
</protein>
<dbReference type="AlphaFoldDB" id="A0A7V4THF6"/>
<organism evidence="1">
    <name type="scientific">Candidatus Caldatribacterium saccharofermentans</name>
    <dbReference type="NCBI Taxonomy" id="1454753"/>
    <lineage>
        <taxon>Bacteria</taxon>
        <taxon>Pseudomonadati</taxon>
        <taxon>Atribacterota</taxon>
        <taxon>Atribacteria</taxon>
        <taxon>Atribacterales</taxon>
        <taxon>Candidatus Caldatribacteriaceae</taxon>
        <taxon>Candidatus Caldatribacterium</taxon>
    </lineage>
</organism>
<reference evidence="1" key="1">
    <citation type="journal article" date="2020" name="mSystems">
        <title>Genome- and Community-Level Interaction Insights into Carbon Utilization and Element Cycling Functions of Hydrothermarchaeota in Hydrothermal Sediment.</title>
        <authorList>
            <person name="Zhou Z."/>
            <person name="Liu Y."/>
            <person name="Xu W."/>
            <person name="Pan J."/>
            <person name="Luo Z.H."/>
            <person name="Li M."/>
        </authorList>
    </citation>
    <scope>NUCLEOTIDE SEQUENCE [LARGE SCALE GENOMIC DNA]</scope>
    <source>
        <strain evidence="1">SpSt-82</strain>
    </source>
</reference>
<dbReference type="EMBL" id="DTIY01000072">
    <property type="protein sequence ID" value="HGY39922.1"/>
    <property type="molecule type" value="Genomic_DNA"/>
</dbReference>
<name>A0A7V4THF6_9BACT</name>